<gene>
    <name evidence="4" type="ORF">FIV42_06375</name>
</gene>
<sequence length="166" mass="18765">MKYANMRHSSTSGRGRAYMDSLVGDVLNQKGWFIHTIEQGATVFDAIQKMVDLNIGSLVVTDDGGEMVGIMTERDYLTKVALEGRSSKTTFVYEIMTKQVVVIEAGFNMRQCLFLMTEKRCRHLPVVRDGSVQGLISIGDCAREIAHDRDVTVQYFVDFIQRRYPA</sequence>
<proteinExistence type="predicted"/>
<name>A0A4Y6PPT8_PERCE</name>
<dbReference type="Pfam" id="PF00571">
    <property type="entry name" value="CBS"/>
    <property type="match status" value="2"/>
</dbReference>
<protein>
    <submittedName>
        <fullName evidence="4">CBS domain-containing protein</fullName>
    </submittedName>
</protein>
<dbReference type="Proteomes" id="UP000315995">
    <property type="component" value="Chromosome"/>
</dbReference>
<feature type="domain" description="CBS" evidence="3">
    <location>
        <begin position="96"/>
        <end position="151"/>
    </location>
</feature>
<dbReference type="Gene3D" id="3.10.580.10">
    <property type="entry name" value="CBS-domain"/>
    <property type="match status" value="1"/>
</dbReference>
<dbReference type="InterPro" id="IPR046342">
    <property type="entry name" value="CBS_dom_sf"/>
</dbReference>
<evidence type="ECO:0000313" key="4">
    <source>
        <dbReference type="EMBL" id="QDG50371.1"/>
    </source>
</evidence>
<accession>A0A4Y6PPT8</accession>
<accession>A0A5B8Y0P4</accession>
<dbReference type="InterPro" id="IPR051257">
    <property type="entry name" value="Diverse_CBS-Domain"/>
</dbReference>
<dbReference type="AlphaFoldDB" id="A0A4Y6PPT8"/>
<evidence type="ECO:0000256" key="2">
    <source>
        <dbReference type="PROSITE-ProRule" id="PRU00703"/>
    </source>
</evidence>
<evidence type="ECO:0000259" key="3">
    <source>
        <dbReference type="PROSITE" id="PS51371"/>
    </source>
</evidence>
<keyword evidence="5" id="KW-1185">Reference proteome</keyword>
<dbReference type="OrthoDB" id="9807125at2"/>
<organism evidence="4 5">
    <name type="scientific">Persicimonas caeni</name>
    <dbReference type="NCBI Taxonomy" id="2292766"/>
    <lineage>
        <taxon>Bacteria</taxon>
        <taxon>Deltaproteobacteria</taxon>
        <taxon>Bradymonadales</taxon>
        <taxon>Bradymonadaceae</taxon>
        <taxon>Persicimonas</taxon>
    </lineage>
</organism>
<reference evidence="4 5" key="1">
    <citation type="submission" date="2019-06" db="EMBL/GenBank/DDBJ databases">
        <title>Persicimonas caeni gen. nov., sp. nov., a predatory bacterium isolated from solar saltern.</title>
        <authorList>
            <person name="Wang S."/>
        </authorList>
    </citation>
    <scope>NUCLEOTIDE SEQUENCE [LARGE SCALE GENOMIC DNA]</scope>
    <source>
        <strain evidence="4 5">YN101</strain>
    </source>
</reference>
<feature type="domain" description="CBS" evidence="3">
    <location>
        <begin position="27"/>
        <end position="87"/>
    </location>
</feature>
<evidence type="ECO:0000256" key="1">
    <source>
        <dbReference type="ARBA" id="ARBA00023122"/>
    </source>
</evidence>
<dbReference type="InterPro" id="IPR044725">
    <property type="entry name" value="CBSX3_CBS_dom"/>
</dbReference>
<dbReference type="SUPFAM" id="SSF54631">
    <property type="entry name" value="CBS-domain pair"/>
    <property type="match status" value="1"/>
</dbReference>
<dbReference type="EMBL" id="CP041186">
    <property type="protein sequence ID" value="QDG50371.1"/>
    <property type="molecule type" value="Genomic_DNA"/>
</dbReference>
<dbReference type="PANTHER" id="PTHR43080">
    <property type="entry name" value="CBS DOMAIN-CONTAINING PROTEIN CBSX3, MITOCHONDRIAL"/>
    <property type="match status" value="1"/>
</dbReference>
<keyword evidence="1 2" id="KW-0129">CBS domain</keyword>
<dbReference type="PROSITE" id="PS51371">
    <property type="entry name" value="CBS"/>
    <property type="match status" value="2"/>
</dbReference>
<dbReference type="SMART" id="SM00116">
    <property type="entry name" value="CBS"/>
    <property type="match status" value="2"/>
</dbReference>
<dbReference type="CDD" id="cd04623">
    <property type="entry name" value="CBS_pair_bac_euk"/>
    <property type="match status" value="1"/>
</dbReference>
<evidence type="ECO:0000313" key="5">
    <source>
        <dbReference type="Proteomes" id="UP000315995"/>
    </source>
</evidence>
<dbReference type="InterPro" id="IPR000644">
    <property type="entry name" value="CBS_dom"/>
</dbReference>
<dbReference type="PANTHER" id="PTHR43080:SF2">
    <property type="entry name" value="CBS DOMAIN-CONTAINING PROTEIN"/>
    <property type="match status" value="1"/>
</dbReference>